<dbReference type="PANTHER" id="PTHR47654:SF3">
    <property type="entry name" value="ZN(II)2CYS6 TRANSCRIPTION FACTOR (EUROFUNG)"/>
    <property type="match status" value="1"/>
</dbReference>
<accession>A0A7R8AU97</accession>
<gene>
    <name evidence="6" type="ORF">APUU_71263S</name>
</gene>
<dbReference type="GO" id="GO:0003677">
    <property type="term" value="F:DNA binding"/>
    <property type="evidence" value="ECO:0007669"/>
    <property type="project" value="InterPro"/>
</dbReference>
<dbReference type="InterPro" id="IPR007219">
    <property type="entry name" value="XnlR_reg_dom"/>
</dbReference>
<feature type="region of interest" description="Disordered" evidence="4">
    <location>
        <begin position="1"/>
        <end position="29"/>
    </location>
</feature>
<dbReference type="GO" id="GO:0008270">
    <property type="term" value="F:zinc ion binding"/>
    <property type="evidence" value="ECO:0007669"/>
    <property type="project" value="InterPro"/>
</dbReference>
<reference evidence="6" key="2">
    <citation type="submission" date="2021-02" db="EMBL/GenBank/DDBJ databases">
        <title>Aspergillus puulaauensis MK2 genome sequence.</title>
        <authorList>
            <person name="Futagami T."/>
            <person name="Mori K."/>
            <person name="Kadooka C."/>
            <person name="Tanaka T."/>
        </authorList>
    </citation>
    <scope>NUCLEOTIDE SEQUENCE</scope>
    <source>
        <strain evidence="6">MK2</strain>
    </source>
</reference>
<dbReference type="CDD" id="cd12148">
    <property type="entry name" value="fungal_TF_MHR"/>
    <property type="match status" value="1"/>
</dbReference>
<dbReference type="EMBL" id="AP024449">
    <property type="protein sequence ID" value="BCS29693.1"/>
    <property type="molecule type" value="Genomic_DNA"/>
</dbReference>
<dbReference type="KEGG" id="apuu:APUU_71263S"/>
<dbReference type="PANTHER" id="PTHR47654">
    <property type="entry name" value="ZN(II)2CYS6 TRANSCRIPTION FACTOR (EUROFUNG)-RELATED"/>
    <property type="match status" value="1"/>
</dbReference>
<dbReference type="InterPro" id="IPR053230">
    <property type="entry name" value="Trans_reg_galc"/>
</dbReference>
<keyword evidence="1" id="KW-0805">Transcription regulation</keyword>
<organism evidence="6 7">
    <name type="scientific">Aspergillus puulaauensis</name>
    <dbReference type="NCBI Taxonomy" id="1220207"/>
    <lineage>
        <taxon>Eukaryota</taxon>
        <taxon>Fungi</taxon>
        <taxon>Dikarya</taxon>
        <taxon>Ascomycota</taxon>
        <taxon>Pezizomycotina</taxon>
        <taxon>Eurotiomycetes</taxon>
        <taxon>Eurotiomycetidae</taxon>
        <taxon>Eurotiales</taxon>
        <taxon>Aspergillaceae</taxon>
        <taxon>Aspergillus</taxon>
    </lineage>
</organism>
<dbReference type="AlphaFoldDB" id="A0A7R8AU97"/>
<evidence type="ECO:0000313" key="6">
    <source>
        <dbReference type="EMBL" id="BCS29693.1"/>
    </source>
</evidence>
<dbReference type="InterPro" id="IPR001138">
    <property type="entry name" value="Zn2Cys6_DnaBD"/>
</dbReference>
<dbReference type="RefSeq" id="XP_041561879.1">
    <property type="nucleotide sequence ID" value="XM_041696228.1"/>
</dbReference>
<keyword evidence="3" id="KW-0539">Nucleus</keyword>
<name>A0A7R8AU97_9EURO</name>
<keyword evidence="7" id="KW-1185">Reference proteome</keyword>
<keyword evidence="2" id="KW-0804">Transcription</keyword>
<dbReference type="CDD" id="cd00067">
    <property type="entry name" value="GAL4"/>
    <property type="match status" value="1"/>
</dbReference>
<dbReference type="GO" id="GO:0000981">
    <property type="term" value="F:DNA-binding transcription factor activity, RNA polymerase II-specific"/>
    <property type="evidence" value="ECO:0007669"/>
    <property type="project" value="InterPro"/>
</dbReference>
<dbReference type="Proteomes" id="UP000654913">
    <property type="component" value="Chromosome 7"/>
</dbReference>
<evidence type="ECO:0000256" key="2">
    <source>
        <dbReference type="ARBA" id="ARBA00023163"/>
    </source>
</evidence>
<dbReference type="OrthoDB" id="5296287at2759"/>
<proteinExistence type="predicted"/>
<evidence type="ECO:0000313" key="7">
    <source>
        <dbReference type="Proteomes" id="UP000654913"/>
    </source>
</evidence>
<evidence type="ECO:0000259" key="5">
    <source>
        <dbReference type="SMART" id="SM00906"/>
    </source>
</evidence>
<reference evidence="6" key="1">
    <citation type="submission" date="2021-01" db="EMBL/GenBank/DDBJ databases">
        <authorList>
            <consortium name="Aspergillus puulaauensis MK2 genome sequencing consortium"/>
            <person name="Kazuki M."/>
            <person name="Futagami T."/>
        </authorList>
    </citation>
    <scope>NUCLEOTIDE SEQUENCE</scope>
    <source>
        <strain evidence="6">MK2</strain>
    </source>
</reference>
<dbReference type="Pfam" id="PF04082">
    <property type="entry name" value="Fungal_trans"/>
    <property type="match status" value="1"/>
</dbReference>
<evidence type="ECO:0000256" key="4">
    <source>
        <dbReference type="SAM" id="MobiDB-lite"/>
    </source>
</evidence>
<dbReference type="GeneID" id="64979690"/>
<protein>
    <recommendedName>
        <fullName evidence="5">Xylanolytic transcriptional activator regulatory domain-containing protein</fullName>
    </recommendedName>
</protein>
<feature type="domain" description="Xylanolytic transcriptional activator regulatory" evidence="5">
    <location>
        <begin position="383"/>
        <end position="456"/>
    </location>
</feature>
<dbReference type="GO" id="GO:0006351">
    <property type="term" value="P:DNA-templated transcription"/>
    <property type="evidence" value="ECO:0007669"/>
    <property type="project" value="InterPro"/>
</dbReference>
<evidence type="ECO:0000256" key="3">
    <source>
        <dbReference type="ARBA" id="ARBA00023242"/>
    </source>
</evidence>
<sequence>MTAHSDCRPARVLAPFPSDPLFKPSPPVPRRTKQSNACIACKERKTKPCDKCISSGRNCVFVVGRDRRKKCAQRRAEQELQTVLRMLDNIIEAFNAGDKTQLDCLLFAAREYHSGRAVQDDIITDTEQVSETQIVDSRKQTFKEGVDDLARDGLMSLRLQKYVSRSATPIPTASSSISVEFLDEVDTLTEDPNRDDASRAIGYIGKASEIAWLQKLCTEVNKLNADRDQHRLSHIEDSITSMNYHLDHMRIPETVSPEPRSLPPKQWAAHLLSFFFKSVSPSFPLINKSLFNFQFDQAFTYSRTQPSRKWLAVFNLVLAVGFRCYRLSEPVSGGDTDDNVFLSRAIALSTTPGTTSEYMGLYQVQIDLLLAIYYLSSGQVNQSWQANGRAARLAISMGLNLRADGNQIDPVSKETRVRIWWSIFALEHVLSSMTGRTPCVNYQSMSVYLPLPYDEAQFQLPEVEELLKNAASRERRLRWTIHASNTELNARDQWLRTIGSSQSLYFFHLVDLSVIMHAATNVVYRVTATTDRFRSKIPFYRGKLQSWLSSLQPAFAFTTYNDDDARKNVACDCREQVGLAIAYYSSQIILNRPCLTHPDFKNGTNIRIPRTRFEEDTAKSCVHFALALLSVLPDKPDIKWISNMVPWWILLHSIMRALTVLLIQLSISLVPVMTTYGEQKREENEGEGIEAVRDASKKALLWLHSMASQDSSSKRAFHICQRLFYLVAPAKALDSKDAPSAVLLAGEEASSGLQRLDSFGPGSMKLQEDVVNWGPDYTASESVDEQQQVPLSLDPVLLSFDSYEF</sequence>
<evidence type="ECO:0000256" key="1">
    <source>
        <dbReference type="ARBA" id="ARBA00023015"/>
    </source>
</evidence>
<dbReference type="SMART" id="SM00906">
    <property type="entry name" value="Fungal_trans"/>
    <property type="match status" value="1"/>
</dbReference>